<sequence>MSNLLLLSNDAGRQVFITVVGVPMPDGVLANYITNTANQPQTFENRLYAWESSANQVPWDKAPVGQAALLSDSSTSTRVLNFDYEPKGYVIAYAVAGAAQAVCSSVYLPAGEQDNPQAWAYDSVSLQTVYVDSNVLQLKYKVLTAYQPKAAGNWVGIWQGSTVPYSGDPIRSLPVPRDDDSGYLAMDGLKLTINTSYAVGYFMQALPQGRTSLAATTTFTIGAYQGEKT</sequence>
<dbReference type="RefSeq" id="WP_081555654.1">
    <property type="nucleotide sequence ID" value="NZ_MUKV01000014.1"/>
</dbReference>
<dbReference type="EMBL" id="MUKV01000014">
    <property type="protein sequence ID" value="OQS38822.1"/>
    <property type="molecule type" value="Genomic_DNA"/>
</dbReference>
<evidence type="ECO:0000313" key="1">
    <source>
        <dbReference type="EMBL" id="OQS38822.1"/>
    </source>
</evidence>
<dbReference type="Proteomes" id="UP000192721">
    <property type="component" value="Unassembled WGS sequence"/>
</dbReference>
<reference evidence="1 2" key="1">
    <citation type="submission" date="2017-02" db="EMBL/GenBank/DDBJ databases">
        <title>Chromobacterium haemolyticum H5244.</title>
        <authorList>
            <person name="Gulvik C.A."/>
        </authorList>
    </citation>
    <scope>NUCLEOTIDE SEQUENCE [LARGE SCALE GENOMIC DNA]</scope>
    <source>
        <strain evidence="1 2">H5244</strain>
    </source>
</reference>
<evidence type="ECO:0000313" key="2">
    <source>
        <dbReference type="Proteomes" id="UP000192721"/>
    </source>
</evidence>
<proteinExistence type="predicted"/>
<comment type="caution">
    <text evidence="1">The sequence shown here is derived from an EMBL/GenBank/DDBJ whole genome shotgun (WGS) entry which is preliminary data.</text>
</comment>
<accession>A0A1W0CW63</accession>
<name>A0A1W0CW63_9NEIS</name>
<organism evidence="1 2">
    <name type="scientific">Chromobacterium haemolyticum</name>
    <dbReference type="NCBI Taxonomy" id="394935"/>
    <lineage>
        <taxon>Bacteria</taxon>
        <taxon>Pseudomonadati</taxon>
        <taxon>Pseudomonadota</taxon>
        <taxon>Betaproteobacteria</taxon>
        <taxon>Neisseriales</taxon>
        <taxon>Chromobacteriaceae</taxon>
        <taxon>Chromobacterium</taxon>
    </lineage>
</organism>
<protein>
    <submittedName>
        <fullName evidence="1">Uncharacterized protein</fullName>
    </submittedName>
</protein>
<gene>
    <name evidence="1" type="ORF">B0T45_12250</name>
</gene>
<dbReference type="AlphaFoldDB" id="A0A1W0CW63"/>